<dbReference type="SUPFAM" id="SSF55282">
    <property type="entry name" value="RL5-like"/>
    <property type="match status" value="1"/>
</dbReference>
<proteinExistence type="predicted"/>
<reference evidence="2" key="1">
    <citation type="journal article" date="2016" name="Genome Announc.">
        <title>Complete Chloroplast and Mitochondrial Genome Sequences of the Hydrocarbon Oil-Producing Green Microalga Botryococcus braunii Race B (Showa).</title>
        <authorList>
            <person name="Blifernez-Klassen O."/>
            <person name="Wibberg D."/>
            <person name="Winkler A."/>
            <person name="Blom J."/>
            <person name="Goesmann A."/>
            <person name="Kalinowski J."/>
            <person name="Kruse O."/>
        </authorList>
    </citation>
    <scope>NUCLEOTIDE SEQUENCE</scope>
    <source>
        <strain evidence="2">Showa</strain>
    </source>
</reference>
<geneLocation type="mitochondrion" evidence="2"/>
<keyword evidence="2" id="KW-0689">Ribosomal protein</keyword>
<dbReference type="EMBL" id="LT545992">
    <property type="protein sequence ID" value="SAI75986.1"/>
    <property type="molecule type" value="Genomic_DNA"/>
</dbReference>
<feature type="compositionally biased region" description="Gly residues" evidence="1">
    <location>
        <begin position="480"/>
        <end position="496"/>
    </location>
</feature>
<dbReference type="InterPro" id="IPR022803">
    <property type="entry name" value="Ribosomal_uL5_dom_sf"/>
</dbReference>
<keyword evidence="2" id="KW-0687">Ribonucleoprotein</keyword>
<feature type="compositionally biased region" description="Basic and acidic residues" evidence="1">
    <location>
        <begin position="576"/>
        <end position="591"/>
    </location>
</feature>
<evidence type="ECO:0000256" key="1">
    <source>
        <dbReference type="SAM" id="MobiDB-lite"/>
    </source>
</evidence>
<gene>
    <name evidence="2" type="primary">rpl5</name>
</gene>
<protein>
    <submittedName>
        <fullName evidence="2">50S ribosomal protein L5 (Mitochondrion)</fullName>
    </submittedName>
</protein>
<dbReference type="Gene3D" id="3.30.1440.10">
    <property type="match status" value="1"/>
</dbReference>
<name>A0A167RL50_BOTBR</name>
<dbReference type="GO" id="GO:0005840">
    <property type="term" value="C:ribosome"/>
    <property type="evidence" value="ECO:0007669"/>
    <property type="project" value="UniProtKB-KW"/>
</dbReference>
<dbReference type="AlphaFoldDB" id="A0A167RL50"/>
<feature type="region of interest" description="Disordered" evidence="1">
    <location>
        <begin position="556"/>
        <end position="598"/>
    </location>
</feature>
<organism evidence="2">
    <name type="scientific">Botryococcus braunii Showa</name>
    <dbReference type="NCBI Taxonomy" id="1202541"/>
    <lineage>
        <taxon>Eukaryota</taxon>
        <taxon>Viridiplantae</taxon>
        <taxon>Chlorophyta</taxon>
        <taxon>core chlorophytes</taxon>
        <taxon>Trebouxiophyceae</taxon>
        <taxon>Trebouxiophyceae incertae sedis</taxon>
        <taxon>Elliptochloris clade</taxon>
        <taxon>Botryococcus</taxon>
    </lineage>
</organism>
<accession>A0A167RL50</accession>
<feature type="region of interest" description="Disordered" evidence="1">
    <location>
        <begin position="475"/>
        <end position="496"/>
    </location>
</feature>
<keyword evidence="2" id="KW-0496">Mitochondrion</keyword>
<sequence length="764" mass="81819">MNRREEKNIIKNWFDIVIITLLEASSSKNVFTQFKTDPLFKLGAREGTLKGIASQKGGHSPRGYRPNPRGVRTSLCSATCTPCGLGVDGSSCYATLDTRTPCGLGGGAHPTLYCPNPQGVTGIADANSGDISHPNPEGLGGVPLLGIARSCGRQGLLWLTNQSLYRWPYLNLGGAAKAMGGVSLVTLTPNGAAKAAALAAPCGLSSSRGITGSALSGKDKKRVVHKKGKGGVTKTHYKNLFCSDFVIGFPIQNRLQIPCLERLVLHNTSKAAVIKKDGVLSPWAALSLLSGQRGKLLLSKKSVAAFKVRQGNLLGCKGDLRGDILFSFLDKFIFETLPREITTHTWRGAANADATATSFNHSPIPPEFTYGGVTPSYHQREQPALKLSNPDPVPAWVGDTPRGGAHPTLSGYQGVRIPGIAAPSKMPSLPLPTLTLTPLGVSGSSGLTVAPQSLLTPPLRVGWALPLGVPPTLARTPGPGSQGGITGSVSGEKGGGHSLGIRERFSFLELEGVYQFFERIKGFDLTLVFSIPYTQWKQPFYTSCFSPLEGKPVSTPPFSPKGLLRTGNTPSYHRRSSSERAHRWATAKDEGSNLDPQRKFQGLRSTSLLTDTPNPKVEGSSGLPQAILPWGWPPCPVPTLSFQGMKGGGGGQETSPFGGDTTQFLPQISSSATKTSPIPFYCRWTFFVYPSPALAARTPCGLKEYMKTPQSPPDSFQEYCPSYPVTLEIRSTFMEEKTAIPLLQNRFAKVQQKILLNSFQFISA</sequence>
<evidence type="ECO:0000313" key="2">
    <source>
        <dbReference type="EMBL" id="SAI75986.1"/>
    </source>
</evidence>